<reference evidence="2 3" key="2">
    <citation type="journal article" date="2015" name="Eukaryot. Cell">
        <title>Asexual propagation of a virulent clone complex in a human and feline outbreak of sporotrichosis.</title>
        <authorList>
            <person name="Teixeira Mde M."/>
            <person name="Rodrigues A.M."/>
            <person name="Tsui C.K."/>
            <person name="de Almeida L.G."/>
            <person name="Van Diepeningen A.D."/>
            <person name="van den Ende B.G."/>
            <person name="Fernandes G.F."/>
            <person name="Kano R."/>
            <person name="Hamelin R.C."/>
            <person name="Lopes-Bezerra L.M."/>
            <person name="Vasconcelos A.T."/>
            <person name="de Hoog S."/>
            <person name="de Camargo Z.P."/>
            <person name="Felipe M.S."/>
        </authorList>
    </citation>
    <scope>NUCLEOTIDE SEQUENCE [LARGE SCALE GENOMIC DNA]</scope>
    <source>
        <strain evidence="2 3">1099-18</strain>
    </source>
</reference>
<evidence type="ECO:0000256" key="1">
    <source>
        <dbReference type="SAM" id="MobiDB-lite"/>
    </source>
</evidence>
<organism evidence="2 3">
    <name type="scientific">Sporothrix schenckii 1099-18</name>
    <dbReference type="NCBI Taxonomy" id="1397361"/>
    <lineage>
        <taxon>Eukaryota</taxon>
        <taxon>Fungi</taxon>
        <taxon>Dikarya</taxon>
        <taxon>Ascomycota</taxon>
        <taxon>Pezizomycotina</taxon>
        <taxon>Sordariomycetes</taxon>
        <taxon>Sordariomycetidae</taxon>
        <taxon>Ophiostomatales</taxon>
        <taxon>Ophiostomataceae</taxon>
        <taxon>Sporothrix</taxon>
    </lineage>
</organism>
<evidence type="ECO:0000313" key="2">
    <source>
        <dbReference type="EMBL" id="KJR86900.1"/>
    </source>
</evidence>
<dbReference type="GeneID" id="27664212"/>
<accession>A0A0F2MDG7</accession>
<dbReference type="AlphaFoldDB" id="A0A0F2MDG7"/>
<evidence type="ECO:0000313" key="3">
    <source>
        <dbReference type="Proteomes" id="UP000033710"/>
    </source>
</evidence>
<dbReference type="RefSeq" id="XP_016589576.1">
    <property type="nucleotide sequence ID" value="XM_016728935.1"/>
</dbReference>
<sequence length="73" mass="7415">MALSAARDDEIARCADEPSENGTAGVAAYAGANHSPYRSLAAAVAAQRPICIVGRNPLRPEGPDRTQGPAAGI</sequence>
<comment type="caution">
    <text evidence="2">The sequence shown here is derived from an EMBL/GenBank/DDBJ whole genome shotgun (WGS) entry which is preliminary data.</text>
</comment>
<feature type="region of interest" description="Disordered" evidence="1">
    <location>
        <begin position="1"/>
        <end position="23"/>
    </location>
</feature>
<dbReference type="VEuPathDB" id="FungiDB:SPSK_02038"/>
<gene>
    <name evidence="2" type="ORF">SPSK_02038</name>
</gene>
<feature type="compositionally biased region" description="Basic and acidic residues" evidence="1">
    <location>
        <begin position="1"/>
        <end position="16"/>
    </location>
</feature>
<dbReference type="KEGG" id="ssck:SPSK_02038"/>
<dbReference type="EMBL" id="AXCR01000005">
    <property type="protein sequence ID" value="KJR86900.1"/>
    <property type="molecule type" value="Genomic_DNA"/>
</dbReference>
<name>A0A0F2MDG7_SPOSC</name>
<reference evidence="2 3" key="1">
    <citation type="journal article" date="2014" name="BMC Genomics">
        <title>Comparative genomics of the major fungal agents of human and animal Sporotrichosis: Sporothrix schenckii and Sporothrix brasiliensis.</title>
        <authorList>
            <person name="Teixeira M.M."/>
            <person name="de Almeida L.G."/>
            <person name="Kubitschek-Barreira P."/>
            <person name="Alves F.L."/>
            <person name="Kioshima E.S."/>
            <person name="Abadio A.K."/>
            <person name="Fernandes L."/>
            <person name="Derengowski L.S."/>
            <person name="Ferreira K.S."/>
            <person name="Souza R.C."/>
            <person name="Ruiz J.C."/>
            <person name="de Andrade N.C."/>
            <person name="Paes H.C."/>
            <person name="Nicola A.M."/>
            <person name="Albuquerque P."/>
            <person name="Gerber A.L."/>
            <person name="Martins V.P."/>
            <person name="Peconick L.D."/>
            <person name="Neto A.V."/>
            <person name="Chaucanez C.B."/>
            <person name="Silva P.A."/>
            <person name="Cunha O.L."/>
            <person name="de Oliveira F.F."/>
            <person name="dos Santos T.C."/>
            <person name="Barros A.L."/>
            <person name="Soares M.A."/>
            <person name="de Oliveira L.M."/>
            <person name="Marini M.M."/>
            <person name="Villalobos-Duno H."/>
            <person name="Cunha M.M."/>
            <person name="de Hoog S."/>
            <person name="da Silveira J.F."/>
            <person name="Henrissat B."/>
            <person name="Nino-Vega G.A."/>
            <person name="Cisalpino P.S."/>
            <person name="Mora-Montes H.M."/>
            <person name="Almeida S.R."/>
            <person name="Stajich J.E."/>
            <person name="Lopes-Bezerra L.M."/>
            <person name="Vasconcelos A.T."/>
            <person name="Felipe M.S."/>
        </authorList>
    </citation>
    <scope>NUCLEOTIDE SEQUENCE [LARGE SCALE GENOMIC DNA]</scope>
    <source>
        <strain evidence="2 3">1099-18</strain>
    </source>
</reference>
<protein>
    <submittedName>
        <fullName evidence="2">Uncharacterized protein</fullName>
    </submittedName>
</protein>
<feature type="region of interest" description="Disordered" evidence="1">
    <location>
        <begin position="54"/>
        <end position="73"/>
    </location>
</feature>
<dbReference type="Proteomes" id="UP000033710">
    <property type="component" value="Unassembled WGS sequence"/>
</dbReference>
<proteinExistence type="predicted"/>